<evidence type="ECO:0000256" key="10">
    <source>
        <dbReference type="SAM" id="Phobius"/>
    </source>
</evidence>
<dbReference type="InterPro" id="IPR003439">
    <property type="entry name" value="ABC_transporter-like_ATP-bd"/>
</dbReference>
<dbReference type="GO" id="GO:0016020">
    <property type="term" value="C:membrane"/>
    <property type="evidence" value="ECO:0007669"/>
    <property type="project" value="InterPro"/>
</dbReference>
<keyword evidence="13" id="KW-1185">Reference proteome</keyword>
<dbReference type="InterPro" id="IPR050173">
    <property type="entry name" value="ABC_transporter_C-like"/>
</dbReference>
<dbReference type="GO" id="GO:0140359">
    <property type="term" value="F:ABC-type transporter activity"/>
    <property type="evidence" value="ECO:0007669"/>
    <property type="project" value="InterPro"/>
</dbReference>
<name>A0AA36HNE8_9DINO</name>
<dbReference type="InterPro" id="IPR027417">
    <property type="entry name" value="P-loop_NTPase"/>
</dbReference>
<evidence type="ECO:0000256" key="7">
    <source>
        <dbReference type="ARBA" id="ARBA00022989"/>
    </source>
</evidence>
<evidence type="ECO:0000259" key="11">
    <source>
        <dbReference type="PROSITE" id="PS50929"/>
    </source>
</evidence>
<dbReference type="InterPro" id="IPR036640">
    <property type="entry name" value="ABC1_TM_sf"/>
</dbReference>
<keyword evidence="7 10" id="KW-1133">Transmembrane helix</keyword>
<dbReference type="Pfam" id="PF00664">
    <property type="entry name" value="ABC_membrane"/>
    <property type="match status" value="1"/>
</dbReference>
<reference evidence="12" key="1">
    <citation type="submission" date="2023-08" db="EMBL/GenBank/DDBJ databases">
        <authorList>
            <person name="Chen Y."/>
            <person name="Shah S."/>
            <person name="Dougan E. K."/>
            <person name="Thang M."/>
            <person name="Chan C."/>
        </authorList>
    </citation>
    <scope>NUCLEOTIDE SEQUENCE</scope>
</reference>
<keyword evidence="5" id="KW-0547">Nucleotide-binding</keyword>
<dbReference type="EMBL" id="CAUJNA010000130">
    <property type="protein sequence ID" value="CAJ1372380.1"/>
    <property type="molecule type" value="Genomic_DNA"/>
</dbReference>
<evidence type="ECO:0000256" key="1">
    <source>
        <dbReference type="ARBA" id="ARBA00004127"/>
    </source>
</evidence>
<keyword evidence="4" id="KW-0677">Repeat</keyword>
<keyword evidence="8 10" id="KW-0472">Membrane</keyword>
<dbReference type="Gene3D" id="1.20.1560.10">
    <property type="entry name" value="ABC transporter type 1, transmembrane domain"/>
    <property type="match status" value="1"/>
</dbReference>
<evidence type="ECO:0000256" key="5">
    <source>
        <dbReference type="ARBA" id="ARBA00022741"/>
    </source>
</evidence>
<keyword evidence="2" id="KW-0813">Transport</keyword>
<comment type="subcellular location">
    <subcellularLocation>
        <location evidence="1">Endomembrane system</location>
        <topology evidence="1">Multi-pass membrane protein</topology>
    </subcellularLocation>
</comment>
<evidence type="ECO:0000313" key="13">
    <source>
        <dbReference type="Proteomes" id="UP001178507"/>
    </source>
</evidence>
<feature type="domain" description="ABC transmembrane type-1" evidence="11">
    <location>
        <begin position="60"/>
        <end position="240"/>
    </location>
</feature>
<keyword evidence="6" id="KW-0067">ATP-binding</keyword>
<feature type="transmembrane region" description="Helical" evidence="10">
    <location>
        <begin position="101"/>
        <end position="123"/>
    </location>
</feature>
<evidence type="ECO:0000256" key="2">
    <source>
        <dbReference type="ARBA" id="ARBA00022448"/>
    </source>
</evidence>
<dbReference type="GO" id="GO:0005524">
    <property type="term" value="F:ATP binding"/>
    <property type="evidence" value="ECO:0007669"/>
    <property type="project" value="UniProtKB-KW"/>
</dbReference>
<evidence type="ECO:0000256" key="4">
    <source>
        <dbReference type="ARBA" id="ARBA00022737"/>
    </source>
</evidence>
<dbReference type="GO" id="GO:0016887">
    <property type="term" value="F:ATP hydrolysis activity"/>
    <property type="evidence" value="ECO:0007669"/>
    <property type="project" value="InterPro"/>
</dbReference>
<dbReference type="SUPFAM" id="SSF52540">
    <property type="entry name" value="P-loop containing nucleoside triphosphate hydrolases"/>
    <property type="match status" value="1"/>
</dbReference>
<organism evidence="12 13">
    <name type="scientific">Effrenium voratum</name>
    <dbReference type="NCBI Taxonomy" id="2562239"/>
    <lineage>
        <taxon>Eukaryota</taxon>
        <taxon>Sar</taxon>
        <taxon>Alveolata</taxon>
        <taxon>Dinophyceae</taxon>
        <taxon>Suessiales</taxon>
        <taxon>Symbiodiniaceae</taxon>
        <taxon>Effrenium</taxon>
    </lineage>
</organism>
<evidence type="ECO:0000256" key="8">
    <source>
        <dbReference type="ARBA" id="ARBA00023136"/>
    </source>
</evidence>
<gene>
    <name evidence="12" type="ORF">EVOR1521_LOCUS2474</name>
</gene>
<dbReference type="AlphaFoldDB" id="A0AA36HNE8"/>
<dbReference type="PROSITE" id="PS50929">
    <property type="entry name" value="ABC_TM1F"/>
    <property type="match status" value="1"/>
</dbReference>
<comment type="caution">
    <text evidence="12">The sequence shown here is derived from an EMBL/GenBank/DDBJ whole genome shotgun (WGS) entry which is preliminary data.</text>
</comment>
<feature type="region of interest" description="Disordered" evidence="9">
    <location>
        <begin position="31"/>
        <end position="52"/>
    </location>
</feature>
<protein>
    <recommendedName>
        <fullName evidence="11">ABC transmembrane type-1 domain-containing protein</fullName>
    </recommendedName>
</protein>
<dbReference type="Pfam" id="PF00005">
    <property type="entry name" value="ABC_tran"/>
    <property type="match status" value="1"/>
</dbReference>
<proteinExistence type="predicted"/>
<evidence type="ECO:0000256" key="3">
    <source>
        <dbReference type="ARBA" id="ARBA00022692"/>
    </source>
</evidence>
<evidence type="ECO:0000256" key="6">
    <source>
        <dbReference type="ARBA" id="ARBA00022840"/>
    </source>
</evidence>
<dbReference type="GO" id="GO:0012505">
    <property type="term" value="C:endomembrane system"/>
    <property type="evidence" value="ECO:0007669"/>
    <property type="project" value="UniProtKB-SubCell"/>
</dbReference>
<sequence length="370" mass="40628">MGYEANLSMKFDQATAGVGVVMFRKTQRLPAASLGPDGKSTEEPKPGEPITRRPNAMMVVNNDVIANFHGLAFSTALTFNATFTVAILLILMAVKLRLATLFCLGVAVPALTVSVVLSGAMGINMMQLQDVMDKRIYMIREVMKGIRIVKCYAWEQAMEDQITKLRTRELGILQTYFKLCTNFVALFNVFPRLLTCAGLWGFIRLYGRHDLASIFACLQILASLRQESSVLSGGLQRLVTVRISAARIETYLRLEEAPVLPGVSVPKWVDIWAEDSSQRKEAPVFKLSGSFRWSQDPNAPTVLHEISMEVKPKEMVAIVGGVGCGKSTLLEAALGELYPAKDSKAHLSRPHVCGYCRGNPETRASGRVGA</sequence>
<dbReference type="PANTHER" id="PTHR24223:SF443">
    <property type="entry name" value="MULTIDRUG-RESISTANCE LIKE PROTEIN 1, ISOFORM I"/>
    <property type="match status" value="1"/>
</dbReference>
<dbReference type="PANTHER" id="PTHR24223">
    <property type="entry name" value="ATP-BINDING CASSETTE SUB-FAMILY C"/>
    <property type="match status" value="1"/>
</dbReference>
<dbReference type="Proteomes" id="UP001178507">
    <property type="component" value="Unassembled WGS sequence"/>
</dbReference>
<accession>A0AA36HNE8</accession>
<evidence type="ECO:0000313" key="12">
    <source>
        <dbReference type="EMBL" id="CAJ1372380.1"/>
    </source>
</evidence>
<keyword evidence="3 10" id="KW-0812">Transmembrane</keyword>
<evidence type="ECO:0000256" key="9">
    <source>
        <dbReference type="SAM" id="MobiDB-lite"/>
    </source>
</evidence>
<dbReference type="InterPro" id="IPR011527">
    <property type="entry name" value="ABC1_TM_dom"/>
</dbReference>
<feature type="transmembrane region" description="Helical" evidence="10">
    <location>
        <begin position="71"/>
        <end position="94"/>
    </location>
</feature>
<dbReference type="Gene3D" id="3.40.50.300">
    <property type="entry name" value="P-loop containing nucleotide triphosphate hydrolases"/>
    <property type="match status" value="1"/>
</dbReference>
<dbReference type="SUPFAM" id="SSF90123">
    <property type="entry name" value="ABC transporter transmembrane region"/>
    <property type="match status" value="1"/>
</dbReference>